<keyword evidence="3" id="KW-1185">Reference proteome</keyword>
<organism evidence="2 3">
    <name type="scientific">Tindallia magadiensis</name>
    <dbReference type="NCBI Taxonomy" id="69895"/>
    <lineage>
        <taxon>Bacteria</taxon>
        <taxon>Bacillati</taxon>
        <taxon>Bacillota</taxon>
        <taxon>Clostridia</taxon>
        <taxon>Peptostreptococcales</taxon>
        <taxon>Tindalliaceae</taxon>
        <taxon>Tindallia</taxon>
    </lineage>
</organism>
<proteinExistence type="predicted"/>
<feature type="non-terminal residue" evidence="2">
    <location>
        <position position="1"/>
    </location>
</feature>
<dbReference type="Proteomes" id="UP000199287">
    <property type="component" value="Unassembled WGS sequence"/>
</dbReference>
<evidence type="ECO:0000313" key="2">
    <source>
        <dbReference type="EMBL" id="SFI44476.1"/>
    </source>
</evidence>
<name>A0A1I3I979_9FIRM</name>
<feature type="region of interest" description="Disordered" evidence="1">
    <location>
        <begin position="1"/>
        <end position="35"/>
    </location>
</feature>
<evidence type="ECO:0000313" key="3">
    <source>
        <dbReference type="Proteomes" id="UP000199287"/>
    </source>
</evidence>
<feature type="compositionally biased region" description="Basic and acidic residues" evidence="1">
    <location>
        <begin position="21"/>
        <end position="35"/>
    </location>
</feature>
<protein>
    <submittedName>
        <fullName evidence="2">Uncharacterized protein</fullName>
    </submittedName>
</protein>
<evidence type="ECO:0000256" key="1">
    <source>
        <dbReference type="SAM" id="MobiDB-lite"/>
    </source>
</evidence>
<reference evidence="3" key="1">
    <citation type="submission" date="2016-10" db="EMBL/GenBank/DDBJ databases">
        <authorList>
            <person name="Varghese N."/>
            <person name="Submissions S."/>
        </authorList>
    </citation>
    <scope>NUCLEOTIDE SEQUENCE [LARGE SCALE GENOMIC DNA]</scope>
    <source>
        <strain evidence="3">Z-7934</strain>
    </source>
</reference>
<dbReference type="AlphaFoldDB" id="A0A1I3I979"/>
<gene>
    <name evidence="2" type="ORF">SAMN05192551_1312</name>
</gene>
<dbReference type="EMBL" id="FOQA01000031">
    <property type="protein sequence ID" value="SFI44476.1"/>
    <property type="molecule type" value="Genomic_DNA"/>
</dbReference>
<accession>A0A1I3I979</accession>
<sequence>EKGENKYGPHPDAPSTLSQEAGKDEPKEAGKDERV</sequence>